<dbReference type="Gene3D" id="3.40.50.2300">
    <property type="match status" value="1"/>
</dbReference>
<reference evidence="6 7" key="1">
    <citation type="submission" date="2016-10" db="EMBL/GenBank/DDBJ databases">
        <authorList>
            <person name="de Groot N.N."/>
        </authorList>
    </citation>
    <scope>NUCLEOTIDE SEQUENCE [LARGE SCALE GENOMIC DNA]</scope>
    <source>
        <strain evidence="6 7">CGMCC 1.5012</strain>
    </source>
</reference>
<organism evidence="6 7">
    <name type="scientific">Acetanaerobacterium elongatum</name>
    <dbReference type="NCBI Taxonomy" id="258515"/>
    <lineage>
        <taxon>Bacteria</taxon>
        <taxon>Bacillati</taxon>
        <taxon>Bacillota</taxon>
        <taxon>Clostridia</taxon>
        <taxon>Eubacteriales</taxon>
        <taxon>Oscillospiraceae</taxon>
        <taxon>Acetanaerobacterium</taxon>
    </lineage>
</organism>
<dbReference type="InterPro" id="IPR023485">
    <property type="entry name" value="Ptyr_pPase"/>
</dbReference>
<keyword evidence="3" id="KW-0904">Protein phosphatase</keyword>
<gene>
    <name evidence="6" type="ORF">SAMN05192585_10372</name>
</gene>
<dbReference type="PANTHER" id="PTHR11717:SF31">
    <property type="entry name" value="LOW MOLECULAR WEIGHT PROTEIN-TYROSINE-PHOSPHATASE ETP-RELATED"/>
    <property type="match status" value="1"/>
</dbReference>
<evidence type="ECO:0000313" key="7">
    <source>
        <dbReference type="Proteomes" id="UP000199182"/>
    </source>
</evidence>
<accession>A0A1G9V742</accession>
<dbReference type="InterPro" id="IPR036196">
    <property type="entry name" value="Ptyr_pPase_sf"/>
</dbReference>
<name>A0A1G9V742_9FIRM</name>
<dbReference type="Pfam" id="PF01451">
    <property type="entry name" value="LMWPc"/>
    <property type="match status" value="1"/>
</dbReference>
<evidence type="ECO:0000256" key="1">
    <source>
        <dbReference type="ARBA" id="ARBA00011063"/>
    </source>
</evidence>
<proteinExistence type="inferred from homology"/>
<evidence type="ECO:0000313" key="6">
    <source>
        <dbReference type="EMBL" id="SDM67923.1"/>
    </source>
</evidence>
<dbReference type="SUPFAM" id="SSF52788">
    <property type="entry name" value="Phosphotyrosine protein phosphatases I"/>
    <property type="match status" value="1"/>
</dbReference>
<dbReference type="STRING" id="258515.SAMN05192585_10372"/>
<dbReference type="InterPro" id="IPR050438">
    <property type="entry name" value="LMW_PTPase"/>
</dbReference>
<feature type="domain" description="Phosphotyrosine protein phosphatase I" evidence="5">
    <location>
        <begin position="4"/>
        <end position="143"/>
    </location>
</feature>
<feature type="active site" evidence="4">
    <location>
        <position position="16"/>
    </location>
</feature>
<dbReference type="EMBL" id="FNID01000003">
    <property type="protein sequence ID" value="SDM67923.1"/>
    <property type="molecule type" value="Genomic_DNA"/>
</dbReference>
<dbReference type="Proteomes" id="UP000199182">
    <property type="component" value="Unassembled WGS sequence"/>
</dbReference>
<dbReference type="CDD" id="cd16344">
    <property type="entry name" value="LMWPAP"/>
    <property type="match status" value="1"/>
</dbReference>
<evidence type="ECO:0000259" key="5">
    <source>
        <dbReference type="SMART" id="SM00226"/>
    </source>
</evidence>
<comment type="similarity">
    <text evidence="1">Belongs to the low molecular weight phosphotyrosine protein phosphatase family.</text>
</comment>
<dbReference type="SMART" id="SM00226">
    <property type="entry name" value="LMWPc"/>
    <property type="match status" value="1"/>
</dbReference>
<dbReference type="AlphaFoldDB" id="A0A1G9V742"/>
<feature type="active site" description="Proton donor" evidence="4">
    <location>
        <position position="117"/>
    </location>
</feature>
<dbReference type="PRINTS" id="PR00719">
    <property type="entry name" value="LMWPTPASE"/>
</dbReference>
<evidence type="ECO:0000256" key="4">
    <source>
        <dbReference type="PIRSR" id="PIRSR617867-1"/>
    </source>
</evidence>
<dbReference type="GO" id="GO:0004725">
    <property type="term" value="F:protein tyrosine phosphatase activity"/>
    <property type="evidence" value="ECO:0007669"/>
    <property type="project" value="InterPro"/>
</dbReference>
<feature type="active site" description="Nucleophile" evidence="4">
    <location>
        <position position="10"/>
    </location>
</feature>
<protein>
    <submittedName>
        <fullName evidence="6">Protein-tyrosine phosphatase</fullName>
    </submittedName>
</protein>
<dbReference type="PANTHER" id="PTHR11717">
    <property type="entry name" value="LOW MOLECULAR WEIGHT PROTEIN TYROSINE PHOSPHATASE"/>
    <property type="match status" value="1"/>
</dbReference>
<evidence type="ECO:0000256" key="3">
    <source>
        <dbReference type="ARBA" id="ARBA00022912"/>
    </source>
</evidence>
<evidence type="ECO:0000256" key="2">
    <source>
        <dbReference type="ARBA" id="ARBA00022801"/>
    </source>
</evidence>
<keyword evidence="7" id="KW-1185">Reference proteome</keyword>
<dbReference type="OrthoDB" id="9784339at2"/>
<keyword evidence="2" id="KW-0378">Hydrolase</keyword>
<dbReference type="InterPro" id="IPR017867">
    <property type="entry name" value="Tyr_phospatase_low_mol_wt"/>
</dbReference>
<sequence length="173" mass="19604">MDMKKILFVCTGNTCRSPMAQGLCQKYISENALVGQFGCASAGLDVKKGARISENALIVMNEIGVDMSSHRAKMVTAEMMQEADCVFTMSSTHKNMLEALFPKDANKIRVLGHPIFDPYGQNLEFYRFSRDSLKDKVYTAMDEFREDLARQKALEEEEQHKAELFGGIYGRYY</sequence>